<accession>A0ABX0T612</accession>
<dbReference type="InterPro" id="IPR013785">
    <property type="entry name" value="Aldolase_TIM"/>
</dbReference>
<proteinExistence type="predicted"/>
<dbReference type="EMBL" id="JAAOYO010000001">
    <property type="protein sequence ID" value="NII39891.1"/>
    <property type="molecule type" value="Genomic_DNA"/>
</dbReference>
<reference evidence="3 4" key="1">
    <citation type="submission" date="2020-03" db="EMBL/GenBank/DDBJ databases">
        <title>Above-ground endophytic microbial communities from plants in different locations in the United States.</title>
        <authorList>
            <person name="Frank C."/>
        </authorList>
    </citation>
    <scope>NUCLEOTIDE SEQUENCE [LARGE SCALE GENOMIC DNA]</scope>
    <source>
        <strain evidence="3 4">WW7</strain>
    </source>
</reference>
<dbReference type="RefSeq" id="WP_166779024.1">
    <property type="nucleotide sequence ID" value="NZ_JAAOYO010000001.1"/>
</dbReference>
<dbReference type="CDD" id="cd14791">
    <property type="entry name" value="GH36"/>
    <property type="match status" value="1"/>
</dbReference>
<dbReference type="Gene3D" id="3.20.20.70">
    <property type="entry name" value="Aldolase class I"/>
    <property type="match status" value="1"/>
</dbReference>
<dbReference type="InterPro" id="IPR017853">
    <property type="entry name" value="GH"/>
</dbReference>
<dbReference type="Pfam" id="PF02065">
    <property type="entry name" value="Melibiase"/>
    <property type="match status" value="1"/>
</dbReference>
<keyword evidence="4" id="KW-1185">Reference proteome</keyword>
<evidence type="ECO:0000313" key="3">
    <source>
        <dbReference type="EMBL" id="NII39891.1"/>
    </source>
</evidence>
<dbReference type="EC" id="3.2.1.22" evidence="3"/>
<dbReference type="InterPro" id="IPR002252">
    <property type="entry name" value="Glyco_hydro_36"/>
</dbReference>
<protein>
    <submittedName>
        <fullName evidence="3">Alpha-galactosidase</fullName>
        <ecNumber evidence="3">3.2.1.22</ecNumber>
    </submittedName>
</protein>
<dbReference type="InterPro" id="IPR050985">
    <property type="entry name" value="Alpha-glycosidase_related"/>
</dbReference>
<evidence type="ECO:0000313" key="4">
    <source>
        <dbReference type="Proteomes" id="UP001318300"/>
    </source>
</evidence>
<comment type="caution">
    <text evidence="3">The sequence shown here is derived from an EMBL/GenBank/DDBJ whole genome shotgun (WGS) entry which is preliminary data.</text>
</comment>
<dbReference type="PANTHER" id="PTHR43053">
    <property type="entry name" value="GLYCOSIDASE FAMILY 31"/>
    <property type="match status" value="1"/>
</dbReference>
<dbReference type="Proteomes" id="UP001318300">
    <property type="component" value="Unassembled WGS sequence"/>
</dbReference>
<evidence type="ECO:0000256" key="1">
    <source>
        <dbReference type="ARBA" id="ARBA00022801"/>
    </source>
</evidence>
<name>A0ABX0T612_9MICO</name>
<dbReference type="PANTHER" id="PTHR43053:SF3">
    <property type="entry name" value="ALPHA-GALACTOSIDASE C-RELATED"/>
    <property type="match status" value="1"/>
</dbReference>
<keyword evidence="1 3" id="KW-0378">Hydrolase</keyword>
<organism evidence="3 4">
    <name type="scientific">Curtobacterium salicis</name>
    <dbReference type="NCBI Taxonomy" id="1779862"/>
    <lineage>
        <taxon>Bacteria</taxon>
        <taxon>Bacillati</taxon>
        <taxon>Actinomycetota</taxon>
        <taxon>Actinomycetes</taxon>
        <taxon>Micrococcales</taxon>
        <taxon>Microbacteriaceae</taxon>
        <taxon>Curtobacterium</taxon>
    </lineage>
</organism>
<dbReference type="GO" id="GO:0004557">
    <property type="term" value="F:alpha-galactosidase activity"/>
    <property type="evidence" value="ECO:0007669"/>
    <property type="project" value="UniProtKB-EC"/>
</dbReference>
<sequence length="523" mass="56118">MATRELHVDGTGLASAGAVAGDDAVVGDGVVRTRLGWVLDPGDVRIVVDGLDGLDGLDLAATDFHRGGWNSWSPTGWAPLDESPLRIWGDDERRLTADDAANDTPDRHEGNGVGALRLADGRVLLLGALGLGTPRVGGAARSLWGTVETDDGDGWFLGLGPEEAVFTRYAELLRDRLGAPTAPPVSTLWCSWYSSYEDIDEGLIADAAAGLGDLPVDVVQVDDGWEEIVGDWVAGDRFPSGMAATAATIAARGSRPGLWLAPLICLPGSRTATEHPEWLVQDPAGGPLVAGYNWDSHYAALDTTHPEVQEHLDTVIRTVVSWGFRYLKLDFLYAGALPGLRHRDVPRERAYREALERIRVAAGPDVYLLGCGAPMLPSVGLLDGVRVGPDTASDWAPPGSVADPSHEGGRNGAAASLARLWMRGLYQVDPDVAFFRSRDTTMTAEQRQVGVDLARVSGFRSTSDPVAWLDDTEQAALRRFLTGEPQVERTGPDRFVVDGRTVDFAPVVREARLGRERLTEARG</sequence>
<evidence type="ECO:0000256" key="2">
    <source>
        <dbReference type="ARBA" id="ARBA00023295"/>
    </source>
</evidence>
<dbReference type="SUPFAM" id="SSF51445">
    <property type="entry name" value="(Trans)glycosidases"/>
    <property type="match status" value="1"/>
</dbReference>
<gene>
    <name evidence="3" type="ORF">E9228_000510</name>
</gene>
<keyword evidence="2 3" id="KW-0326">Glycosidase</keyword>